<reference evidence="7 8" key="1">
    <citation type="submission" date="2021-08" db="EMBL/GenBank/DDBJ databases">
        <title>Draft genome sequence of Spirulina subsalsa with high tolerance to salinity and hype-accumulation of phycocyanin.</title>
        <authorList>
            <person name="Pei H."/>
            <person name="Jiang L."/>
        </authorList>
    </citation>
    <scope>NUCLEOTIDE SEQUENCE [LARGE SCALE GENOMIC DNA]</scope>
    <source>
        <strain evidence="7 8">FACHB-351</strain>
    </source>
</reference>
<dbReference type="InterPro" id="IPR004837">
    <property type="entry name" value="NaCa_Exmemb"/>
</dbReference>
<dbReference type="PANTHER" id="PTHR10846">
    <property type="entry name" value="SODIUM/POTASSIUM/CALCIUM EXCHANGER"/>
    <property type="match status" value="1"/>
</dbReference>
<gene>
    <name evidence="7" type="ORF">K4A83_02005</name>
</gene>
<evidence type="ECO:0000256" key="2">
    <source>
        <dbReference type="ARBA" id="ARBA00022692"/>
    </source>
</evidence>
<dbReference type="PANTHER" id="PTHR10846:SF8">
    <property type="entry name" value="INNER MEMBRANE PROTEIN YRBG"/>
    <property type="match status" value="1"/>
</dbReference>
<feature type="domain" description="Sodium/calcium exchanger membrane region" evidence="6">
    <location>
        <begin position="8"/>
        <end position="146"/>
    </location>
</feature>
<feature type="transmembrane region" description="Helical" evidence="5">
    <location>
        <begin position="128"/>
        <end position="146"/>
    </location>
</feature>
<evidence type="ECO:0000313" key="8">
    <source>
        <dbReference type="Proteomes" id="UP001526426"/>
    </source>
</evidence>
<feature type="transmembrane region" description="Helical" evidence="5">
    <location>
        <begin position="166"/>
        <end position="184"/>
    </location>
</feature>
<accession>A0ABT3L0M6</accession>
<keyword evidence="8" id="KW-1185">Reference proteome</keyword>
<sequence>MSPLILWLLVLVISLAVLAKASDIFIEAAEKIGLYLRLPAFIVGVTIVAIGTSLPELVSSILAVLQNSSEIVFGNVVGSNIANIFLIIGAASVLHRKLKIQFELIHVDLPLFVGSAFLWALMVSDRHFSIFEALLCIAGYITYSIYTVSSREEENAEACDLELPRGFLWQQIGWIVLSATAIFFGAKYTVESVIELAEILQIGTAVIAVSVVAIGTSLPEFFVSFSAARKGNIEIAVGNVLGSNIFNTLVVMGIPRLVGKLIIPPELLFHGMATMLAGTLMFFFVTQDKQITRWEGWLFFIFYLWFIGSLFEFI</sequence>
<dbReference type="RefSeq" id="WP_265262711.1">
    <property type="nucleotide sequence ID" value="NZ_JAIHOM010000006.1"/>
</dbReference>
<feature type="transmembrane region" description="Helical" evidence="5">
    <location>
        <begin position="196"/>
        <end position="215"/>
    </location>
</feature>
<dbReference type="Pfam" id="PF01699">
    <property type="entry name" value="Na_Ca_ex"/>
    <property type="match status" value="2"/>
</dbReference>
<keyword evidence="3 5" id="KW-1133">Transmembrane helix</keyword>
<dbReference type="InterPro" id="IPR044880">
    <property type="entry name" value="NCX_ion-bd_dom_sf"/>
</dbReference>
<feature type="transmembrane region" description="Helical" evidence="5">
    <location>
        <begin position="267"/>
        <end position="285"/>
    </location>
</feature>
<dbReference type="Gene3D" id="1.20.1420.30">
    <property type="entry name" value="NCX, central ion-binding region"/>
    <property type="match status" value="1"/>
</dbReference>
<protein>
    <submittedName>
        <fullName evidence="7">Calcium/sodium antiporter</fullName>
    </submittedName>
</protein>
<keyword evidence="2 5" id="KW-0812">Transmembrane</keyword>
<feature type="transmembrane region" description="Helical" evidence="5">
    <location>
        <begin position="40"/>
        <end position="65"/>
    </location>
</feature>
<evidence type="ECO:0000256" key="5">
    <source>
        <dbReference type="SAM" id="Phobius"/>
    </source>
</evidence>
<feature type="transmembrane region" description="Helical" evidence="5">
    <location>
        <begin position="235"/>
        <end position="255"/>
    </location>
</feature>
<organism evidence="7 8">
    <name type="scientific">Spirulina subsalsa FACHB-351</name>
    <dbReference type="NCBI Taxonomy" id="234711"/>
    <lineage>
        <taxon>Bacteria</taxon>
        <taxon>Bacillati</taxon>
        <taxon>Cyanobacteriota</taxon>
        <taxon>Cyanophyceae</taxon>
        <taxon>Spirulinales</taxon>
        <taxon>Spirulinaceae</taxon>
        <taxon>Spirulina</taxon>
    </lineage>
</organism>
<comment type="caution">
    <text evidence="7">The sequence shown here is derived from an EMBL/GenBank/DDBJ whole genome shotgun (WGS) entry which is preliminary data.</text>
</comment>
<dbReference type="Proteomes" id="UP001526426">
    <property type="component" value="Unassembled WGS sequence"/>
</dbReference>
<feature type="domain" description="Sodium/calcium exchanger membrane region" evidence="6">
    <location>
        <begin position="172"/>
        <end position="307"/>
    </location>
</feature>
<comment type="subcellular location">
    <subcellularLocation>
        <location evidence="1">Membrane</location>
        <topology evidence="1">Multi-pass membrane protein</topology>
    </subcellularLocation>
</comment>
<keyword evidence="4 5" id="KW-0472">Membrane</keyword>
<evidence type="ECO:0000256" key="1">
    <source>
        <dbReference type="ARBA" id="ARBA00004141"/>
    </source>
</evidence>
<evidence type="ECO:0000256" key="3">
    <source>
        <dbReference type="ARBA" id="ARBA00022989"/>
    </source>
</evidence>
<dbReference type="InterPro" id="IPR004481">
    <property type="entry name" value="K/Na/Ca-exchanger"/>
</dbReference>
<feature type="transmembrane region" description="Helical" evidence="5">
    <location>
        <begin position="100"/>
        <end position="121"/>
    </location>
</feature>
<evidence type="ECO:0000259" key="6">
    <source>
        <dbReference type="Pfam" id="PF01699"/>
    </source>
</evidence>
<proteinExistence type="predicted"/>
<dbReference type="NCBIfam" id="TIGR00367">
    <property type="entry name" value="calcium/sodium antiporter"/>
    <property type="match status" value="1"/>
</dbReference>
<name>A0ABT3L0M6_9CYAN</name>
<feature type="transmembrane region" description="Helical" evidence="5">
    <location>
        <begin position="297"/>
        <end position="313"/>
    </location>
</feature>
<evidence type="ECO:0000313" key="7">
    <source>
        <dbReference type="EMBL" id="MCW6035048.1"/>
    </source>
</evidence>
<evidence type="ECO:0000256" key="4">
    <source>
        <dbReference type="ARBA" id="ARBA00023136"/>
    </source>
</evidence>
<dbReference type="EMBL" id="JAIHOM010000006">
    <property type="protein sequence ID" value="MCW6035048.1"/>
    <property type="molecule type" value="Genomic_DNA"/>
</dbReference>
<feature type="transmembrane region" description="Helical" evidence="5">
    <location>
        <begin position="72"/>
        <end position="94"/>
    </location>
</feature>